<feature type="transmembrane region" description="Helical" evidence="13">
    <location>
        <begin position="180"/>
        <end position="201"/>
    </location>
</feature>
<feature type="transmembrane region" description="Helical" evidence="13">
    <location>
        <begin position="65"/>
        <end position="87"/>
    </location>
</feature>
<keyword evidence="4 12" id="KW-0812">Transmembrane</keyword>
<dbReference type="EMBL" id="OZ034829">
    <property type="protein sequence ID" value="CAL1685253.1"/>
    <property type="molecule type" value="Genomic_DNA"/>
</dbReference>
<evidence type="ECO:0000256" key="12">
    <source>
        <dbReference type="RuleBase" id="RU000581"/>
    </source>
</evidence>
<organism evidence="15 16">
    <name type="scientific">Lasius platythorax</name>
    <dbReference type="NCBI Taxonomy" id="488582"/>
    <lineage>
        <taxon>Eukaryota</taxon>
        <taxon>Metazoa</taxon>
        <taxon>Ecdysozoa</taxon>
        <taxon>Arthropoda</taxon>
        <taxon>Hexapoda</taxon>
        <taxon>Insecta</taxon>
        <taxon>Pterygota</taxon>
        <taxon>Neoptera</taxon>
        <taxon>Endopterygota</taxon>
        <taxon>Hymenoptera</taxon>
        <taxon>Apocrita</taxon>
        <taxon>Aculeata</taxon>
        <taxon>Formicoidea</taxon>
        <taxon>Formicidae</taxon>
        <taxon>Formicinae</taxon>
        <taxon>Lasius</taxon>
        <taxon>Lasius</taxon>
    </lineage>
</organism>
<dbReference type="InterPro" id="IPR005804">
    <property type="entry name" value="FA_desaturase_dom"/>
</dbReference>
<dbReference type="PANTHER" id="PTHR11351">
    <property type="entry name" value="ACYL-COA DESATURASE"/>
    <property type="match status" value="1"/>
</dbReference>
<reference evidence="15" key="1">
    <citation type="submission" date="2024-04" db="EMBL/GenBank/DDBJ databases">
        <authorList>
            <consortium name="Molecular Ecology Group"/>
        </authorList>
    </citation>
    <scope>NUCLEOTIDE SEQUENCE</scope>
</reference>
<comment type="similarity">
    <text evidence="2 12">Belongs to the fatty acid desaturase type 1 family.</text>
</comment>
<feature type="domain" description="Fatty acid desaturase" evidence="14">
    <location>
        <begin position="62"/>
        <end position="267"/>
    </location>
</feature>
<keyword evidence="11 12" id="KW-0275">Fatty acid biosynthesis</keyword>
<dbReference type="CDD" id="cd03505">
    <property type="entry name" value="Delta9-FADS-like"/>
    <property type="match status" value="1"/>
</dbReference>
<evidence type="ECO:0000313" key="16">
    <source>
        <dbReference type="Proteomes" id="UP001497644"/>
    </source>
</evidence>
<comment type="subcellular location">
    <subcellularLocation>
        <location evidence="1">Membrane</location>
        <topology evidence="1">Multi-pass membrane protein</topology>
    </subcellularLocation>
</comment>
<keyword evidence="16" id="KW-1185">Reference proteome</keyword>
<evidence type="ECO:0000256" key="9">
    <source>
        <dbReference type="ARBA" id="ARBA00023098"/>
    </source>
</evidence>
<evidence type="ECO:0000256" key="5">
    <source>
        <dbReference type="ARBA" id="ARBA00022832"/>
    </source>
</evidence>
<name>A0AAV2NY47_9HYME</name>
<keyword evidence="6 13" id="KW-1133">Transmembrane helix</keyword>
<sequence length="318" mass="37464">MASNILKNIAMKFKETDKVPAKEPHKVDYEWKIVWKNVIILTYIHLAGLYGLYAAFFYAKLWTVIWFYAVGVLTNIGVTAGTHRLWCHRSYKAKWPMRIILMLLQASAFQEDIYMWVRDHRVHHKYTDTDADPYNARRGFFFSHIGWLMIRKHPDVISKKATVNMSDVEEDPIVMFQRKWYLYLMALCCFIVPTLVPMWAWDESLWYAWHMTVAKYALTSNGTWLVNSAAHMWGVKPFDKSITPVENPIVSFITAGEGWHNYHHVFPWDYKAAELPYYFNFTTAFIDFFAYLGLAYDLKTASPDIVKKRALRNSEMSY</sequence>
<evidence type="ECO:0000256" key="4">
    <source>
        <dbReference type="ARBA" id="ARBA00022692"/>
    </source>
</evidence>
<dbReference type="GO" id="GO:0004768">
    <property type="term" value="F:stearoyl-CoA 9-desaturase activity"/>
    <property type="evidence" value="ECO:0007669"/>
    <property type="project" value="TreeGrafter"/>
</dbReference>
<dbReference type="AlphaFoldDB" id="A0AAV2NY47"/>
<dbReference type="InterPro" id="IPR015876">
    <property type="entry name" value="Acyl-CoA_DS"/>
</dbReference>
<dbReference type="Proteomes" id="UP001497644">
    <property type="component" value="Chromosome 6"/>
</dbReference>
<evidence type="ECO:0000256" key="1">
    <source>
        <dbReference type="ARBA" id="ARBA00004141"/>
    </source>
</evidence>
<evidence type="ECO:0000256" key="3">
    <source>
        <dbReference type="ARBA" id="ARBA00022516"/>
    </source>
</evidence>
<accession>A0AAV2NY47</accession>
<keyword evidence="5" id="KW-0276">Fatty acid metabolism</keyword>
<dbReference type="Pfam" id="PF00487">
    <property type="entry name" value="FA_desaturase"/>
    <property type="match status" value="1"/>
</dbReference>
<feature type="transmembrane region" description="Helical" evidence="13">
    <location>
        <begin position="38"/>
        <end position="59"/>
    </location>
</feature>
<evidence type="ECO:0000256" key="8">
    <source>
        <dbReference type="ARBA" id="ARBA00023004"/>
    </source>
</evidence>
<proteinExistence type="inferred from homology"/>
<evidence type="ECO:0000313" key="15">
    <source>
        <dbReference type="EMBL" id="CAL1685253.1"/>
    </source>
</evidence>
<feature type="transmembrane region" description="Helical" evidence="13">
    <location>
        <begin position="277"/>
        <end position="298"/>
    </location>
</feature>
<evidence type="ECO:0000256" key="2">
    <source>
        <dbReference type="ARBA" id="ARBA00009295"/>
    </source>
</evidence>
<protein>
    <recommendedName>
        <fullName evidence="14">Fatty acid desaturase domain-containing protein</fullName>
    </recommendedName>
</protein>
<keyword evidence="9" id="KW-0443">Lipid metabolism</keyword>
<keyword evidence="7 12" id="KW-0560">Oxidoreductase</keyword>
<dbReference type="GO" id="GO:0006636">
    <property type="term" value="P:unsaturated fatty acid biosynthetic process"/>
    <property type="evidence" value="ECO:0007669"/>
    <property type="project" value="TreeGrafter"/>
</dbReference>
<dbReference type="PRINTS" id="PR00075">
    <property type="entry name" value="FACDDSATRASE"/>
</dbReference>
<keyword evidence="8" id="KW-0408">Iron</keyword>
<dbReference type="GO" id="GO:0005789">
    <property type="term" value="C:endoplasmic reticulum membrane"/>
    <property type="evidence" value="ECO:0007669"/>
    <property type="project" value="TreeGrafter"/>
</dbReference>
<dbReference type="PANTHER" id="PTHR11351:SF31">
    <property type="entry name" value="DESATURASE 1, ISOFORM A-RELATED"/>
    <property type="match status" value="1"/>
</dbReference>
<comment type="domain">
    <text evidence="12">The histidine box domains are involved in binding the catalytic metal ions.</text>
</comment>
<comment type="cofactor">
    <cofactor evidence="12">
        <name>Fe(2+)</name>
        <dbReference type="ChEBI" id="CHEBI:29033"/>
    </cofactor>
</comment>
<evidence type="ECO:0000256" key="13">
    <source>
        <dbReference type="SAM" id="Phobius"/>
    </source>
</evidence>
<keyword evidence="3 12" id="KW-0444">Lipid biosynthesis</keyword>
<evidence type="ECO:0000256" key="6">
    <source>
        <dbReference type="ARBA" id="ARBA00022989"/>
    </source>
</evidence>
<dbReference type="GO" id="GO:0005506">
    <property type="term" value="F:iron ion binding"/>
    <property type="evidence" value="ECO:0007669"/>
    <property type="project" value="TreeGrafter"/>
</dbReference>
<evidence type="ECO:0000259" key="14">
    <source>
        <dbReference type="Pfam" id="PF00487"/>
    </source>
</evidence>
<keyword evidence="10 13" id="KW-0472">Membrane</keyword>
<evidence type="ECO:0000256" key="11">
    <source>
        <dbReference type="ARBA" id="ARBA00023160"/>
    </source>
</evidence>
<gene>
    <name evidence="15" type="ORF">LPLAT_LOCUS10799</name>
</gene>
<evidence type="ECO:0000256" key="10">
    <source>
        <dbReference type="ARBA" id="ARBA00023136"/>
    </source>
</evidence>
<evidence type="ECO:0000256" key="7">
    <source>
        <dbReference type="ARBA" id="ARBA00023002"/>
    </source>
</evidence>